<keyword evidence="1" id="KW-0202">Cytokine</keyword>
<reference evidence="4" key="2">
    <citation type="submission" date="2020-02" db="EMBL/GenBank/DDBJ databases">
        <title>Esox lucius (northern pike) genome, fEsoLuc1, primary haplotype.</title>
        <authorList>
            <person name="Myers G."/>
            <person name="Karagic N."/>
            <person name="Meyer A."/>
            <person name="Pippel M."/>
            <person name="Reichard M."/>
            <person name="Winkler S."/>
            <person name="Tracey A."/>
            <person name="Sims Y."/>
            <person name="Howe K."/>
            <person name="Rhie A."/>
            <person name="Formenti G."/>
            <person name="Durbin R."/>
            <person name="Fedrigo O."/>
            <person name="Jarvis E.D."/>
        </authorList>
    </citation>
    <scope>NUCLEOTIDE SEQUENCE [LARGE SCALE GENOMIC DNA]</scope>
</reference>
<dbReference type="SMART" id="SM00199">
    <property type="entry name" value="SCY"/>
    <property type="match status" value="1"/>
</dbReference>
<evidence type="ECO:0000256" key="1">
    <source>
        <dbReference type="ARBA" id="ARBA00022514"/>
    </source>
</evidence>
<dbReference type="AlphaFoldDB" id="A0A3P8ZVA2"/>
<name>A0A3P8ZVA2_ESOLU</name>
<dbReference type="GO" id="GO:0008009">
    <property type="term" value="F:chemokine activity"/>
    <property type="evidence" value="ECO:0007669"/>
    <property type="project" value="InterPro"/>
</dbReference>
<dbReference type="PANTHER" id="PTHR12015:SF190">
    <property type="entry name" value="C-C MOTIF CHEMOKINE"/>
    <property type="match status" value="1"/>
</dbReference>
<dbReference type="GO" id="GO:0005615">
    <property type="term" value="C:extracellular space"/>
    <property type="evidence" value="ECO:0007669"/>
    <property type="project" value="UniProtKB-KW"/>
</dbReference>
<dbReference type="GO" id="GO:0006955">
    <property type="term" value="P:immune response"/>
    <property type="evidence" value="ECO:0007669"/>
    <property type="project" value="InterPro"/>
</dbReference>
<dbReference type="Gene3D" id="2.40.50.40">
    <property type="match status" value="1"/>
</dbReference>
<evidence type="ECO:0000256" key="2">
    <source>
        <dbReference type="SAM" id="SignalP"/>
    </source>
</evidence>
<dbReference type="Proteomes" id="UP000265140">
    <property type="component" value="Chromosome 3"/>
</dbReference>
<dbReference type="PANTHER" id="PTHR12015">
    <property type="entry name" value="SMALL INDUCIBLE CYTOKINE A"/>
    <property type="match status" value="1"/>
</dbReference>
<reference evidence="5" key="1">
    <citation type="journal article" date="2014" name="PLoS ONE">
        <title>The genome and linkage map of the northern pike (Esox lucius): conserved synteny revealed between the salmonid sister group and the Neoteleostei.</title>
        <authorList>
            <person name="Rondeau E.B."/>
            <person name="Minkley D.R."/>
            <person name="Leong J.S."/>
            <person name="Messmer A.M."/>
            <person name="Jantzen J.R."/>
            <person name="von Schalburg K.R."/>
            <person name="Lemon C."/>
            <person name="Bird N.H."/>
            <person name="Koop B.F."/>
        </authorList>
    </citation>
    <scope>NUCLEOTIDE SEQUENCE</scope>
</reference>
<dbReference type="GeneTree" id="ENSGT00990000204320"/>
<dbReference type="InterPro" id="IPR001811">
    <property type="entry name" value="Chemokine_IL8-like_dom"/>
</dbReference>
<feature type="signal peptide" evidence="2">
    <location>
        <begin position="1"/>
        <end position="25"/>
    </location>
</feature>
<dbReference type="InterPro" id="IPR036048">
    <property type="entry name" value="Interleukin_8-like_sf"/>
</dbReference>
<keyword evidence="2" id="KW-0732">Signal</keyword>
<keyword evidence="5" id="KW-1185">Reference proteome</keyword>
<dbReference type="STRING" id="8010.ENSELUP00000032667"/>
<reference evidence="4" key="4">
    <citation type="submission" date="2025-09" db="UniProtKB">
        <authorList>
            <consortium name="Ensembl"/>
        </authorList>
    </citation>
    <scope>IDENTIFICATION</scope>
</reference>
<dbReference type="Ensembl" id="ENSELUT00000002657.3">
    <property type="protein sequence ID" value="ENSELUP00000032667.2"/>
    <property type="gene ID" value="ENSELUG00000010643.3"/>
</dbReference>
<feature type="chain" id="PRO_5044345452" description="Chemokine interleukin-8-like domain-containing protein" evidence="2">
    <location>
        <begin position="26"/>
        <end position="101"/>
    </location>
</feature>
<feature type="domain" description="Chemokine interleukin-8-like" evidence="3">
    <location>
        <begin position="26"/>
        <end position="86"/>
    </location>
</feature>
<dbReference type="Bgee" id="ENSELUG00000010643">
    <property type="expression patterns" value="Expressed in pharyngeal gill and 8 other cell types or tissues"/>
</dbReference>
<protein>
    <recommendedName>
        <fullName evidence="3">Chemokine interleukin-8-like domain-containing protein</fullName>
    </recommendedName>
</protein>
<gene>
    <name evidence="4" type="primary">CCL20</name>
</gene>
<evidence type="ECO:0000259" key="3">
    <source>
        <dbReference type="SMART" id="SM00199"/>
    </source>
</evidence>
<dbReference type="Pfam" id="PF00048">
    <property type="entry name" value="IL8"/>
    <property type="match status" value="1"/>
</dbReference>
<organism evidence="4 5">
    <name type="scientific">Esox lucius</name>
    <name type="common">Northern pike</name>
    <dbReference type="NCBI Taxonomy" id="8010"/>
    <lineage>
        <taxon>Eukaryota</taxon>
        <taxon>Metazoa</taxon>
        <taxon>Chordata</taxon>
        <taxon>Craniata</taxon>
        <taxon>Vertebrata</taxon>
        <taxon>Euteleostomi</taxon>
        <taxon>Actinopterygii</taxon>
        <taxon>Neopterygii</taxon>
        <taxon>Teleostei</taxon>
        <taxon>Protacanthopterygii</taxon>
        <taxon>Esociformes</taxon>
        <taxon>Esocidae</taxon>
        <taxon>Esox</taxon>
    </lineage>
</organism>
<sequence>MAQMRAPEIALLMILAVGLFTNSEAQQGCCMSYSTGRIPFNRIRGYSIQTVTRQCNINAIIFHIFKGRNICVDPIQGWVMQNIRKLKEKAIQLNMKKLQAN</sequence>
<dbReference type="SUPFAM" id="SSF54117">
    <property type="entry name" value="Interleukin 8-like chemokines"/>
    <property type="match status" value="1"/>
</dbReference>
<evidence type="ECO:0000313" key="5">
    <source>
        <dbReference type="Proteomes" id="UP000265140"/>
    </source>
</evidence>
<proteinExistence type="predicted"/>
<accession>A0A3P8ZVA2</accession>
<reference evidence="4" key="3">
    <citation type="submission" date="2025-08" db="UniProtKB">
        <authorList>
            <consortium name="Ensembl"/>
        </authorList>
    </citation>
    <scope>IDENTIFICATION</scope>
</reference>
<evidence type="ECO:0000313" key="4">
    <source>
        <dbReference type="Ensembl" id="ENSELUP00000032667.2"/>
    </source>
</evidence>
<dbReference type="InterPro" id="IPR039809">
    <property type="entry name" value="Chemokine_b/g/d"/>
</dbReference>